<keyword evidence="2" id="KW-1185">Reference proteome</keyword>
<dbReference type="OrthoDB" id="4922812at2759"/>
<accession>A0A8H4PNL4</accession>
<name>A0A8H4PNL4_9HYPO</name>
<sequence>MLGFHGEDMLSYATPLARLCNKAVAELVIHVVLYGAIFGFHERRVVPAYNRKFRKSKAYHLPIHIVTGLFEITRYQLRVVLHGETVCPQLGDVAVCLVWAWSSLELVRSLQRGDPLTTRPAYQAGTVLRPVASLAAYALQSPSLYRVCAKAINSFLYARLGIFVVDKSGYMREHSNAAVYAICIPLSAVLGIYEGNYTGAVPVYVASVLAVAALNRWVSRELREQRESSRPEGTTGVKSLKDGFLATMLALGFAELPEIKKMQRRRSLSSDIRDEYISRLRRESGAVDYRSCRLASVDSDIPGDWQVPWKVAFAEK</sequence>
<dbReference type="EMBL" id="JAAVMX010000005">
    <property type="protein sequence ID" value="KAF4507878.1"/>
    <property type="molecule type" value="Genomic_DNA"/>
</dbReference>
<organism evidence="1 2">
    <name type="scientific">Ophiocordyceps sinensis</name>
    <dbReference type="NCBI Taxonomy" id="72228"/>
    <lineage>
        <taxon>Eukaryota</taxon>
        <taxon>Fungi</taxon>
        <taxon>Dikarya</taxon>
        <taxon>Ascomycota</taxon>
        <taxon>Pezizomycotina</taxon>
        <taxon>Sordariomycetes</taxon>
        <taxon>Hypocreomycetidae</taxon>
        <taxon>Hypocreales</taxon>
        <taxon>Ophiocordycipitaceae</taxon>
        <taxon>Ophiocordyceps</taxon>
    </lineage>
</organism>
<evidence type="ECO:0000313" key="2">
    <source>
        <dbReference type="Proteomes" id="UP000557566"/>
    </source>
</evidence>
<gene>
    <name evidence="1" type="ORF">G6O67_004329</name>
</gene>
<proteinExistence type="predicted"/>
<reference evidence="1 2" key="1">
    <citation type="journal article" date="2020" name="Genome Biol. Evol.">
        <title>A new high-quality draft genome assembly of the Chinese cordyceps Ophiocordyceps sinensis.</title>
        <authorList>
            <person name="Shu R."/>
            <person name="Zhang J."/>
            <person name="Meng Q."/>
            <person name="Zhang H."/>
            <person name="Zhou G."/>
            <person name="Li M."/>
            <person name="Wu P."/>
            <person name="Zhao Y."/>
            <person name="Chen C."/>
            <person name="Qin Q."/>
        </authorList>
    </citation>
    <scope>NUCLEOTIDE SEQUENCE [LARGE SCALE GENOMIC DNA]</scope>
    <source>
        <strain evidence="1 2">IOZ07</strain>
    </source>
</reference>
<evidence type="ECO:0000313" key="1">
    <source>
        <dbReference type="EMBL" id="KAF4507878.1"/>
    </source>
</evidence>
<dbReference type="Proteomes" id="UP000557566">
    <property type="component" value="Unassembled WGS sequence"/>
</dbReference>
<comment type="caution">
    <text evidence="1">The sequence shown here is derived from an EMBL/GenBank/DDBJ whole genome shotgun (WGS) entry which is preliminary data.</text>
</comment>
<dbReference type="AlphaFoldDB" id="A0A8H4PNL4"/>
<protein>
    <submittedName>
        <fullName evidence="1">Uncharacterized protein</fullName>
    </submittedName>
</protein>